<dbReference type="Gene3D" id="3.20.80.10">
    <property type="entry name" value="Regulatory factor, effector binding domain"/>
    <property type="match status" value="1"/>
</dbReference>
<dbReference type="SMART" id="SM00871">
    <property type="entry name" value="AraC_E_bind"/>
    <property type="match status" value="1"/>
</dbReference>
<name>A0A831TC93_9BACT</name>
<feature type="domain" description="AraC effector-binding" evidence="2">
    <location>
        <begin position="3"/>
        <end position="153"/>
    </location>
</feature>
<evidence type="ECO:0000256" key="1">
    <source>
        <dbReference type="SAM" id="MobiDB-lite"/>
    </source>
</evidence>
<proteinExistence type="predicted"/>
<gene>
    <name evidence="3" type="ORF">ENP34_00155</name>
</gene>
<dbReference type="AlphaFoldDB" id="A0A831TC93"/>
<dbReference type="InterPro" id="IPR010499">
    <property type="entry name" value="AraC_E-bd"/>
</dbReference>
<comment type="caution">
    <text evidence="3">The sequence shown here is derived from an EMBL/GenBank/DDBJ whole genome shotgun (WGS) entry which is preliminary data.</text>
</comment>
<sequence length="156" mass="17078">MIETPRIVDTEAHMAAVIHLTVPRDEIQDVMGPAFQELIDVVTAQGIAPAGPWFTHHLRLDPDVFDFEVGLPVTTAVAAEGRVKPGWLPAGRVAQTVYHGDYEELGVAWAEFDAWIAAQGYTPGPDVWERYLTGPDTGPDPADWRTELNRPLVGPA</sequence>
<feature type="region of interest" description="Disordered" evidence="1">
    <location>
        <begin position="134"/>
        <end position="156"/>
    </location>
</feature>
<dbReference type="SUPFAM" id="SSF55136">
    <property type="entry name" value="Probable bacterial effector-binding domain"/>
    <property type="match status" value="1"/>
</dbReference>
<dbReference type="EMBL" id="DSIY01000004">
    <property type="protein sequence ID" value="HEG89851.1"/>
    <property type="molecule type" value="Genomic_DNA"/>
</dbReference>
<accession>A0A831TC93</accession>
<dbReference type="Pfam" id="PF06445">
    <property type="entry name" value="GyrI-like"/>
    <property type="match status" value="1"/>
</dbReference>
<evidence type="ECO:0000313" key="3">
    <source>
        <dbReference type="EMBL" id="HEG89851.1"/>
    </source>
</evidence>
<protein>
    <submittedName>
        <fullName evidence="3">AraC family transcriptional regulator</fullName>
    </submittedName>
</protein>
<dbReference type="InterPro" id="IPR029442">
    <property type="entry name" value="GyrI-like"/>
</dbReference>
<organism evidence="3">
    <name type="scientific">Thermorudis peleae</name>
    <dbReference type="NCBI Taxonomy" id="1382356"/>
    <lineage>
        <taxon>Bacteria</taxon>
        <taxon>Pseudomonadati</taxon>
        <taxon>Thermomicrobiota</taxon>
        <taxon>Thermomicrobia</taxon>
        <taxon>Thermomicrobia incertae sedis</taxon>
        <taxon>Thermorudis</taxon>
    </lineage>
</organism>
<reference evidence="3" key="1">
    <citation type="journal article" date="2020" name="mSystems">
        <title>Genome- and Community-Level Interaction Insights into Carbon Utilization and Element Cycling Functions of Hydrothermarchaeota in Hydrothermal Sediment.</title>
        <authorList>
            <person name="Zhou Z."/>
            <person name="Liu Y."/>
            <person name="Xu W."/>
            <person name="Pan J."/>
            <person name="Luo Z.H."/>
            <person name="Li M."/>
        </authorList>
    </citation>
    <scope>NUCLEOTIDE SEQUENCE [LARGE SCALE GENOMIC DNA]</scope>
    <source>
        <strain evidence="3">SpSt-210</strain>
    </source>
</reference>
<evidence type="ECO:0000259" key="2">
    <source>
        <dbReference type="SMART" id="SM00871"/>
    </source>
</evidence>
<dbReference type="InterPro" id="IPR011256">
    <property type="entry name" value="Reg_factor_effector_dom_sf"/>
</dbReference>